<comment type="caution">
    <text evidence="3">The sequence shown here is derived from an EMBL/GenBank/DDBJ whole genome shotgun (WGS) entry which is preliminary data.</text>
</comment>
<name>A0A830ESD6_9EURY</name>
<dbReference type="InterPro" id="IPR006015">
    <property type="entry name" value="Universal_stress_UspA"/>
</dbReference>
<evidence type="ECO:0000256" key="1">
    <source>
        <dbReference type="ARBA" id="ARBA00008791"/>
    </source>
</evidence>
<dbReference type="AlphaFoldDB" id="A0A830ESD6"/>
<dbReference type="Gene3D" id="3.40.50.620">
    <property type="entry name" value="HUPs"/>
    <property type="match status" value="1"/>
</dbReference>
<dbReference type="InterPro" id="IPR014729">
    <property type="entry name" value="Rossmann-like_a/b/a_fold"/>
</dbReference>
<protein>
    <submittedName>
        <fullName evidence="3">Universal stress protein UspA</fullName>
    </submittedName>
</protein>
<reference evidence="3" key="2">
    <citation type="submission" date="2020-09" db="EMBL/GenBank/DDBJ databases">
        <authorList>
            <person name="Sun Q."/>
            <person name="Ohkuma M."/>
        </authorList>
    </citation>
    <scope>NUCLEOTIDE SEQUENCE</scope>
    <source>
        <strain evidence="3">JCM 19018</strain>
    </source>
</reference>
<evidence type="ECO:0000313" key="3">
    <source>
        <dbReference type="EMBL" id="GGK71685.1"/>
    </source>
</evidence>
<organism evidence="3 4">
    <name type="scientific">Haloarcula sebkhae</name>
    <dbReference type="NCBI Taxonomy" id="932660"/>
    <lineage>
        <taxon>Archaea</taxon>
        <taxon>Methanobacteriati</taxon>
        <taxon>Methanobacteriota</taxon>
        <taxon>Stenosarchaea group</taxon>
        <taxon>Halobacteria</taxon>
        <taxon>Halobacteriales</taxon>
        <taxon>Haloarculaceae</taxon>
        <taxon>Haloarcula</taxon>
    </lineage>
</organism>
<dbReference type="PANTHER" id="PTHR46268:SF6">
    <property type="entry name" value="UNIVERSAL STRESS PROTEIN UP12"/>
    <property type="match status" value="1"/>
</dbReference>
<gene>
    <name evidence="3" type="ORF">GCM10009067_25030</name>
</gene>
<dbReference type="Pfam" id="PF00582">
    <property type="entry name" value="Usp"/>
    <property type="match status" value="1"/>
</dbReference>
<dbReference type="PANTHER" id="PTHR46268">
    <property type="entry name" value="STRESS RESPONSE PROTEIN NHAX"/>
    <property type="match status" value="1"/>
</dbReference>
<dbReference type="PRINTS" id="PR01438">
    <property type="entry name" value="UNVRSLSTRESS"/>
</dbReference>
<sequence>MATISASMHDTIVVVTDGSAHANRAATHALEQAEQHGAELDAVFVVDTDRHAEPALSSIELETIEVEEWGNKELTEIAERGDGLDVEVTTRCCHGKPYVEIISYADEVDADLIVLGYHGHSHSKGDQIGSVTDRVVQNAGRPVLVAT</sequence>
<accession>A0A830ESD6</accession>
<proteinExistence type="inferred from homology"/>
<feature type="domain" description="UspA" evidence="2">
    <location>
        <begin position="8"/>
        <end position="145"/>
    </location>
</feature>
<dbReference type="Proteomes" id="UP000614221">
    <property type="component" value="Unassembled WGS sequence"/>
</dbReference>
<dbReference type="CDD" id="cd00293">
    <property type="entry name" value="USP-like"/>
    <property type="match status" value="1"/>
</dbReference>
<dbReference type="InterPro" id="IPR006016">
    <property type="entry name" value="UspA"/>
</dbReference>
<evidence type="ECO:0000313" key="4">
    <source>
        <dbReference type="Proteomes" id="UP000614221"/>
    </source>
</evidence>
<reference evidence="3" key="1">
    <citation type="journal article" date="2014" name="Int. J. Syst. Evol. Microbiol.">
        <title>Complete genome sequence of Corynebacterium casei LMG S-19264T (=DSM 44701T), isolated from a smear-ripened cheese.</title>
        <authorList>
            <consortium name="US DOE Joint Genome Institute (JGI-PGF)"/>
            <person name="Walter F."/>
            <person name="Albersmeier A."/>
            <person name="Kalinowski J."/>
            <person name="Ruckert C."/>
        </authorList>
    </citation>
    <scope>NUCLEOTIDE SEQUENCE</scope>
    <source>
        <strain evidence="3">JCM 19018</strain>
    </source>
</reference>
<comment type="similarity">
    <text evidence="1">Belongs to the universal stress protein A family.</text>
</comment>
<dbReference type="EMBL" id="BMPD01000004">
    <property type="protein sequence ID" value="GGK71685.1"/>
    <property type="molecule type" value="Genomic_DNA"/>
</dbReference>
<dbReference type="SUPFAM" id="SSF52402">
    <property type="entry name" value="Adenine nucleotide alpha hydrolases-like"/>
    <property type="match status" value="1"/>
</dbReference>
<evidence type="ECO:0000259" key="2">
    <source>
        <dbReference type="Pfam" id="PF00582"/>
    </source>
</evidence>